<evidence type="ECO:0000313" key="3">
    <source>
        <dbReference type="Proteomes" id="UP000620075"/>
    </source>
</evidence>
<feature type="compositionally biased region" description="Basic and acidic residues" evidence="1">
    <location>
        <begin position="124"/>
        <end position="142"/>
    </location>
</feature>
<accession>A0A934KCB5</accession>
<dbReference type="Proteomes" id="UP000620075">
    <property type="component" value="Unassembled WGS sequence"/>
</dbReference>
<evidence type="ECO:0000256" key="1">
    <source>
        <dbReference type="SAM" id="MobiDB-lite"/>
    </source>
</evidence>
<dbReference type="EMBL" id="JAEKNQ010000060">
    <property type="protein sequence ID" value="MBJ7604587.1"/>
    <property type="molecule type" value="Genomic_DNA"/>
</dbReference>
<feature type="region of interest" description="Disordered" evidence="1">
    <location>
        <begin position="120"/>
        <end position="142"/>
    </location>
</feature>
<organism evidence="2 3">
    <name type="scientific">Candidatus Dormiibacter inghamiae</name>
    <dbReference type="NCBI Taxonomy" id="3127013"/>
    <lineage>
        <taxon>Bacteria</taxon>
        <taxon>Bacillati</taxon>
        <taxon>Candidatus Dormiibacterota</taxon>
        <taxon>Candidatus Dormibacteria</taxon>
        <taxon>Candidatus Dormibacterales</taxon>
        <taxon>Candidatus Dormibacteraceae</taxon>
        <taxon>Candidatus Dormiibacter</taxon>
    </lineage>
</organism>
<comment type="caution">
    <text evidence="2">The sequence shown here is derived from an EMBL/GenBank/DDBJ whole genome shotgun (WGS) entry which is preliminary data.</text>
</comment>
<evidence type="ECO:0000313" key="2">
    <source>
        <dbReference type="EMBL" id="MBJ7604587.1"/>
    </source>
</evidence>
<proteinExistence type="predicted"/>
<dbReference type="AlphaFoldDB" id="A0A934KCB5"/>
<name>A0A934KCB5_9BACT</name>
<reference evidence="2 3" key="1">
    <citation type="submission" date="2020-10" db="EMBL/GenBank/DDBJ databases">
        <title>Ca. Dormibacterota MAGs.</title>
        <authorList>
            <person name="Montgomery K."/>
        </authorList>
    </citation>
    <scope>NUCLEOTIDE SEQUENCE [LARGE SCALE GENOMIC DNA]</scope>
    <source>
        <strain evidence="2">SC8811_S16_3</strain>
    </source>
</reference>
<protein>
    <submittedName>
        <fullName evidence="2">Uncharacterized protein</fullName>
    </submittedName>
</protein>
<gene>
    <name evidence="2" type="ORF">JF888_15635</name>
</gene>
<dbReference type="RefSeq" id="WP_338182468.1">
    <property type="nucleotide sequence ID" value="NZ_JAEKNQ010000060.1"/>
</dbReference>
<sequence>MTFEVFGKRMARAADKPYVTIQKKGIIAFNHAAFAALGEPRAIHLLFDRDSQVAGFRAADPNDEHAYGVRANTKGTSHLVSGILFTKHYGIPTETARRWLGALNKDGILTIDLRTAPQAISGAKSHEDRLSKPTSDHRAASS</sequence>